<evidence type="ECO:0000313" key="8">
    <source>
        <dbReference type="EMBL" id="MCB5363464.1"/>
    </source>
</evidence>
<comment type="caution">
    <text evidence="8">The sequence shown here is derived from an EMBL/GenBank/DDBJ whole genome shotgun (WGS) entry which is preliminary data.</text>
</comment>
<name>A0ABS8CBR0_9BURK</name>
<evidence type="ECO:0000313" key="9">
    <source>
        <dbReference type="Proteomes" id="UP000776983"/>
    </source>
</evidence>
<evidence type="ECO:0000256" key="6">
    <source>
        <dbReference type="ARBA" id="ARBA00023002"/>
    </source>
</evidence>
<comment type="function">
    <text evidence="2">Catalyzes the oxidative ring opening of 3-hydroxyanthranilate to 2-amino-3-carboxymuconate semialdehyde, which spontaneously cyclizes to quinolinate.</text>
</comment>
<evidence type="ECO:0000256" key="1">
    <source>
        <dbReference type="ARBA" id="ARBA00001954"/>
    </source>
</evidence>
<dbReference type="PANTHER" id="PTHR15497:SF1">
    <property type="entry name" value="3-HYDROXYANTHRANILATE 3,4-DIOXYGENASE"/>
    <property type="match status" value="1"/>
</dbReference>
<evidence type="ECO:0000256" key="7">
    <source>
        <dbReference type="ARBA" id="ARBA00023004"/>
    </source>
</evidence>
<keyword evidence="9" id="KW-1185">Reference proteome</keyword>
<comment type="cofactor">
    <cofactor evidence="1">
        <name>Fe(2+)</name>
        <dbReference type="ChEBI" id="CHEBI:29033"/>
    </cofactor>
</comment>
<evidence type="ECO:0000256" key="5">
    <source>
        <dbReference type="ARBA" id="ARBA00022964"/>
    </source>
</evidence>
<dbReference type="Pfam" id="PF06052">
    <property type="entry name" value="3-HAO"/>
    <property type="match status" value="1"/>
</dbReference>
<dbReference type="CDD" id="cd06123">
    <property type="entry name" value="cupin_HAO"/>
    <property type="match status" value="1"/>
</dbReference>
<dbReference type="Proteomes" id="UP000776983">
    <property type="component" value="Unassembled WGS sequence"/>
</dbReference>
<keyword evidence="5" id="KW-0223">Dioxygenase</keyword>
<dbReference type="EMBL" id="JACDXW010000003">
    <property type="protein sequence ID" value="MCB5363464.1"/>
    <property type="molecule type" value="Genomic_DNA"/>
</dbReference>
<protein>
    <submittedName>
        <fullName evidence="8">3-hydroxybutyryl-CoA dehydratase</fullName>
    </submittedName>
</protein>
<dbReference type="InterPro" id="IPR011051">
    <property type="entry name" value="RmlC_Cupin_sf"/>
</dbReference>
<sequence>MIILENFKMPNVDLDAVMQHLKDTGKRTHQLWLDDETLAFVARGREYRSEFHINPSYEIQYSLKGFQDLMYRTPEGEVKVAHVPEGSVLYQPPFVPHSPRFAPDAFQFIIERVRKPGEIDKFHWFCPQCDHLLHEETFFVDDYRKDPVSRAYDNFFNSLEFRTCKKCGTVAPGRDGS</sequence>
<dbReference type="Gene3D" id="2.60.120.10">
    <property type="entry name" value="Jelly Rolls"/>
    <property type="match status" value="1"/>
</dbReference>
<proteinExistence type="predicted"/>
<reference evidence="8 9" key="1">
    <citation type="submission" date="2020-07" db="EMBL/GenBank/DDBJ databases">
        <title>Pusillimonas sp. nov., isolated from poultry manure in Taiwan.</title>
        <authorList>
            <person name="Lin S.-Y."/>
            <person name="Tang Y.-S."/>
            <person name="Young C.-C."/>
        </authorList>
    </citation>
    <scope>NUCLEOTIDE SEQUENCE [LARGE SCALE GENOMIC DNA]</scope>
    <source>
        <strain evidence="8 9">CC-YST705</strain>
    </source>
</reference>
<gene>
    <name evidence="8" type="ORF">H0484_06850</name>
</gene>
<evidence type="ECO:0000256" key="4">
    <source>
        <dbReference type="ARBA" id="ARBA00022723"/>
    </source>
</evidence>
<keyword evidence="6" id="KW-0560">Oxidoreductase</keyword>
<organism evidence="8 9">
    <name type="scientific">Mesopusillimonas faecipullorum</name>
    <dbReference type="NCBI Taxonomy" id="2755040"/>
    <lineage>
        <taxon>Bacteria</taxon>
        <taxon>Pseudomonadati</taxon>
        <taxon>Pseudomonadota</taxon>
        <taxon>Betaproteobacteria</taxon>
        <taxon>Burkholderiales</taxon>
        <taxon>Alcaligenaceae</taxon>
        <taxon>Mesopusillimonas</taxon>
    </lineage>
</organism>
<dbReference type="SUPFAM" id="SSF51182">
    <property type="entry name" value="RmlC-like cupins"/>
    <property type="match status" value="1"/>
</dbReference>
<evidence type="ECO:0000256" key="3">
    <source>
        <dbReference type="ARBA" id="ARBA00022642"/>
    </source>
</evidence>
<keyword evidence="3" id="KW-0662">Pyridine nucleotide biosynthesis</keyword>
<dbReference type="InterPro" id="IPR010329">
    <property type="entry name" value="3hydroanth_dOase"/>
</dbReference>
<keyword evidence="4" id="KW-0479">Metal-binding</keyword>
<keyword evidence="7" id="KW-0408">Iron</keyword>
<dbReference type="PANTHER" id="PTHR15497">
    <property type="entry name" value="3-HYDROXYANTHRANILATE 3,4-DIOXYGENASE"/>
    <property type="match status" value="1"/>
</dbReference>
<evidence type="ECO:0000256" key="2">
    <source>
        <dbReference type="ARBA" id="ARBA00002752"/>
    </source>
</evidence>
<accession>A0ABS8CBR0</accession>
<dbReference type="InterPro" id="IPR014710">
    <property type="entry name" value="RmlC-like_jellyroll"/>
</dbReference>
<dbReference type="RefSeq" id="WP_226953811.1">
    <property type="nucleotide sequence ID" value="NZ_JACDXW010000003.1"/>
</dbReference>